<dbReference type="PANTHER" id="PTHR18359">
    <property type="entry name" value="WD-REPEAT PROTEIN-RELATED"/>
    <property type="match status" value="1"/>
</dbReference>
<dbReference type="InterPro" id="IPR045161">
    <property type="entry name" value="Utp18"/>
</dbReference>
<gene>
    <name evidence="8" type="ORF">Cvel_10237</name>
</gene>
<evidence type="ECO:0000256" key="3">
    <source>
        <dbReference type="ARBA" id="ARBA00022574"/>
    </source>
</evidence>
<protein>
    <submittedName>
        <fullName evidence="8">Uncharacterized protein</fullName>
    </submittedName>
</protein>
<dbReference type="GO" id="GO:0034388">
    <property type="term" value="C:Pwp2p-containing subcomplex of 90S preribosome"/>
    <property type="evidence" value="ECO:0007669"/>
    <property type="project" value="TreeGrafter"/>
</dbReference>
<organism evidence="8">
    <name type="scientific">Chromera velia CCMP2878</name>
    <dbReference type="NCBI Taxonomy" id="1169474"/>
    <lineage>
        <taxon>Eukaryota</taxon>
        <taxon>Sar</taxon>
        <taxon>Alveolata</taxon>
        <taxon>Colpodellida</taxon>
        <taxon>Chromeraceae</taxon>
        <taxon>Chromera</taxon>
    </lineage>
</organism>
<feature type="region of interest" description="Disordered" evidence="7">
    <location>
        <begin position="158"/>
        <end position="216"/>
    </location>
</feature>
<comment type="similarity">
    <text evidence="6">Belongs to the WD repeat UTP18 family.</text>
</comment>
<feature type="compositionally biased region" description="Acidic residues" evidence="7">
    <location>
        <begin position="184"/>
        <end position="201"/>
    </location>
</feature>
<feature type="compositionally biased region" description="Basic and acidic residues" evidence="7">
    <location>
        <begin position="1"/>
        <end position="14"/>
    </location>
</feature>
<dbReference type="EMBL" id="CDMZ01004779">
    <property type="protein sequence ID" value="CEM50879.1"/>
    <property type="molecule type" value="Genomic_DNA"/>
</dbReference>
<feature type="region of interest" description="Disordered" evidence="7">
    <location>
        <begin position="1"/>
        <end position="123"/>
    </location>
</feature>
<feature type="compositionally biased region" description="Acidic residues" evidence="7">
    <location>
        <begin position="81"/>
        <end position="106"/>
    </location>
</feature>
<dbReference type="AlphaFoldDB" id="A0A0G4I1V4"/>
<accession>A0A0G4I1V4</accession>
<proteinExistence type="inferred from homology"/>
<sequence>MKRVRKANEKEKGESSTGVSDLERLVLGESFAVEDEDESEGEEGGGMSALLAKAREASRGLSASYDAVHRPQKKRQRQQADSDDEEDEEEENDEEEEEDDDEEEEGGPSKGSASAWVDEDDADVTVDISAVSRLRKLRETASTAEVDGQAYQERLRHQFNQIAAGRGGGWADRAREEQRRQREGEDEEEEEESEEDSDEDENIKKESPEKRRQRKEALRKMRAVLLQSSGRLVLSAKESAETERQAGGKGKGKGAGRVWPDAPPEEIDVLRVADANQWAPAKTGILSVNFHPRADLLLCCSRDKRVRLFQIDGEDNPLLSSLRFRDRGRLSCAKFSASGEKVIASFEDSVAVGVWDLHSGQMSRVPGFFSRKDLGYPLLEVGPPESTSGRLAGGGRAMFALGAKNGSVLLVDERQKSLAGSFAMSREAAALCFQPSRPLLFSADGGGDLYCWDIRSSRCRQRISSESLGTLRISSLDCCDLGGGGALGTGSQSLLAIGSNTGIVSVFGLDDVSSSASSSVPSSLNSHTHRQSQESGLVLSNTTALKDLKNLVTEADSVKFHPSGQLLCVASSKSKDALRLVHSQSLSVYLNWPRGRAPAKKTCTVDFSADGRFLAMGDDKGAVKLVQFPLFS</sequence>
<dbReference type="Pfam" id="PF00400">
    <property type="entry name" value="WD40"/>
    <property type="match status" value="1"/>
</dbReference>
<evidence type="ECO:0000256" key="2">
    <source>
        <dbReference type="ARBA" id="ARBA00022552"/>
    </source>
</evidence>
<dbReference type="GO" id="GO:0032040">
    <property type="term" value="C:small-subunit processome"/>
    <property type="evidence" value="ECO:0007669"/>
    <property type="project" value="TreeGrafter"/>
</dbReference>
<feature type="compositionally biased region" description="Acidic residues" evidence="7">
    <location>
        <begin position="32"/>
        <end position="43"/>
    </location>
</feature>
<evidence type="ECO:0000256" key="7">
    <source>
        <dbReference type="SAM" id="MobiDB-lite"/>
    </source>
</evidence>
<dbReference type="GO" id="GO:0006364">
    <property type="term" value="P:rRNA processing"/>
    <property type="evidence" value="ECO:0007669"/>
    <property type="project" value="UniProtKB-KW"/>
</dbReference>
<keyword evidence="4" id="KW-0677">Repeat</keyword>
<reference evidence="8" key="1">
    <citation type="submission" date="2014-11" db="EMBL/GenBank/DDBJ databases">
        <authorList>
            <person name="Otto D Thomas"/>
            <person name="Naeem Raeece"/>
        </authorList>
    </citation>
    <scope>NUCLEOTIDE SEQUENCE</scope>
</reference>
<keyword evidence="3" id="KW-0853">WD repeat</keyword>
<evidence type="ECO:0000256" key="5">
    <source>
        <dbReference type="ARBA" id="ARBA00023242"/>
    </source>
</evidence>
<feature type="compositionally biased region" description="Basic and acidic residues" evidence="7">
    <location>
        <begin position="172"/>
        <end position="183"/>
    </location>
</feature>
<keyword evidence="5" id="KW-0539">Nucleus</keyword>
<dbReference type="InterPro" id="IPR001680">
    <property type="entry name" value="WD40_rpt"/>
</dbReference>
<dbReference type="Gene3D" id="2.130.10.10">
    <property type="entry name" value="YVTN repeat-like/Quinoprotein amine dehydrogenase"/>
    <property type="match status" value="1"/>
</dbReference>
<feature type="region of interest" description="Disordered" evidence="7">
    <location>
        <begin position="235"/>
        <end position="259"/>
    </location>
</feature>
<dbReference type="VEuPathDB" id="CryptoDB:Cvel_10237"/>
<dbReference type="PANTHER" id="PTHR18359:SF0">
    <property type="entry name" value="U3 SMALL NUCLEOLAR RNA-ASSOCIATED PROTEIN 18 HOMOLOG"/>
    <property type="match status" value="1"/>
</dbReference>
<comment type="subcellular location">
    <subcellularLocation>
        <location evidence="1">Nucleus</location>
        <location evidence="1">Nucleolus</location>
    </subcellularLocation>
</comment>
<dbReference type="InterPro" id="IPR036322">
    <property type="entry name" value="WD40_repeat_dom_sf"/>
</dbReference>
<feature type="compositionally biased region" description="Basic and acidic residues" evidence="7">
    <location>
        <begin position="202"/>
        <end position="216"/>
    </location>
</feature>
<name>A0A0G4I1V4_9ALVE</name>
<dbReference type="SMART" id="SM00320">
    <property type="entry name" value="WD40"/>
    <property type="match status" value="5"/>
</dbReference>
<keyword evidence="2" id="KW-0698">rRNA processing</keyword>
<dbReference type="SUPFAM" id="SSF50978">
    <property type="entry name" value="WD40 repeat-like"/>
    <property type="match status" value="1"/>
</dbReference>
<evidence type="ECO:0000256" key="1">
    <source>
        <dbReference type="ARBA" id="ARBA00004604"/>
    </source>
</evidence>
<evidence type="ECO:0000256" key="6">
    <source>
        <dbReference type="ARBA" id="ARBA00025767"/>
    </source>
</evidence>
<evidence type="ECO:0000313" key="8">
    <source>
        <dbReference type="EMBL" id="CEM50879.1"/>
    </source>
</evidence>
<dbReference type="PhylomeDB" id="A0A0G4I1V4"/>
<evidence type="ECO:0000256" key="4">
    <source>
        <dbReference type="ARBA" id="ARBA00022737"/>
    </source>
</evidence>
<dbReference type="InterPro" id="IPR015943">
    <property type="entry name" value="WD40/YVTN_repeat-like_dom_sf"/>
</dbReference>